<evidence type="ECO:0008006" key="3">
    <source>
        <dbReference type="Google" id="ProtNLM"/>
    </source>
</evidence>
<reference evidence="1 2" key="1">
    <citation type="submission" date="2020-07" db="EMBL/GenBank/DDBJ databases">
        <title>Sequencing the genomes of 1000 actinobacteria strains.</title>
        <authorList>
            <person name="Klenk H.-P."/>
        </authorList>
    </citation>
    <scope>NUCLEOTIDE SEQUENCE [LARGE SCALE GENOMIC DNA]</scope>
    <source>
        <strain evidence="1 2">DSM 21349</strain>
    </source>
</reference>
<evidence type="ECO:0000313" key="2">
    <source>
        <dbReference type="Proteomes" id="UP000580910"/>
    </source>
</evidence>
<proteinExistence type="predicted"/>
<dbReference type="CDD" id="cd03062">
    <property type="entry name" value="TRX_Fd_Sucrase"/>
    <property type="match status" value="1"/>
</dbReference>
<dbReference type="InterPro" id="IPR009737">
    <property type="entry name" value="Aim32/Apd1-like"/>
</dbReference>
<dbReference type="EMBL" id="JACGXA010000003">
    <property type="protein sequence ID" value="MBA8805940.1"/>
    <property type="molecule type" value="Genomic_DNA"/>
</dbReference>
<dbReference type="InterPro" id="IPR036249">
    <property type="entry name" value="Thioredoxin-like_sf"/>
</dbReference>
<name>A0A7W3J4B3_9ACTN</name>
<gene>
    <name evidence="1" type="ORF">FB382_004285</name>
</gene>
<dbReference type="Proteomes" id="UP000580910">
    <property type="component" value="Unassembled WGS sequence"/>
</dbReference>
<dbReference type="SUPFAM" id="SSF52833">
    <property type="entry name" value="Thioredoxin-like"/>
    <property type="match status" value="1"/>
</dbReference>
<protein>
    <recommendedName>
        <fullName evidence="3">Sucrase/ferredoxin-like</fullName>
    </recommendedName>
</protein>
<evidence type="ECO:0000313" key="1">
    <source>
        <dbReference type="EMBL" id="MBA8805940.1"/>
    </source>
</evidence>
<dbReference type="RefSeq" id="WP_182541947.1">
    <property type="nucleotide sequence ID" value="NZ_JACGXA010000003.1"/>
</dbReference>
<sequence>MTPETYRCSAASALDAEPMAGTAPEDTAWLLVEYAGSWGRNAVADSRLPDGVREVLEGAVGVRVQLIRRHGGWAGPGVHVFAARLGATGRVWGTVLERVDQVTDLDLGALARGGDPGLPAHEGPLWLLCTNGRRDRCCAEIGRPVAAALAERWPAATWETTHLGGHRFSGTLLALPSGVTLGRLDPDTAVEACAEIAAGGFPTANARGRAGLPAAAQVAELHVRTALGLDGLHDLDDVSVGLGTGETVSLTVAGREHRLTVASTPGEPRRQSCADLKLKGAPVHTVTGWDRP</sequence>
<accession>A0A7W3J4B3</accession>
<comment type="caution">
    <text evidence="1">The sequence shown here is derived from an EMBL/GenBank/DDBJ whole genome shotgun (WGS) entry which is preliminary data.</text>
</comment>
<dbReference type="AlphaFoldDB" id="A0A7W3J4B3"/>
<keyword evidence="2" id="KW-1185">Reference proteome</keyword>
<organism evidence="1 2">
    <name type="scientific">Nocardioides ginsengisegetis</name>
    <dbReference type="NCBI Taxonomy" id="661491"/>
    <lineage>
        <taxon>Bacteria</taxon>
        <taxon>Bacillati</taxon>
        <taxon>Actinomycetota</taxon>
        <taxon>Actinomycetes</taxon>
        <taxon>Propionibacteriales</taxon>
        <taxon>Nocardioidaceae</taxon>
        <taxon>Nocardioides</taxon>
    </lineage>
</organism>
<dbReference type="Pfam" id="PF06999">
    <property type="entry name" value="Suc_Fer-like"/>
    <property type="match status" value="1"/>
</dbReference>